<protein>
    <submittedName>
        <fullName evidence="2">Uncharacterized protein</fullName>
    </submittedName>
</protein>
<feature type="compositionally biased region" description="Basic residues" evidence="1">
    <location>
        <begin position="88"/>
        <end position="98"/>
    </location>
</feature>
<feature type="compositionally biased region" description="Basic and acidic residues" evidence="1">
    <location>
        <begin position="65"/>
        <end position="87"/>
    </location>
</feature>
<keyword evidence="3" id="KW-1185">Reference proteome</keyword>
<organism evidence="2 3">
    <name type="scientific">Trichomalopsis sarcophagae</name>
    <dbReference type="NCBI Taxonomy" id="543379"/>
    <lineage>
        <taxon>Eukaryota</taxon>
        <taxon>Metazoa</taxon>
        <taxon>Ecdysozoa</taxon>
        <taxon>Arthropoda</taxon>
        <taxon>Hexapoda</taxon>
        <taxon>Insecta</taxon>
        <taxon>Pterygota</taxon>
        <taxon>Neoptera</taxon>
        <taxon>Endopterygota</taxon>
        <taxon>Hymenoptera</taxon>
        <taxon>Apocrita</taxon>
        <taxon>Proctotrupomorpha</taxon>
        <taxon>Chalcidoidea</taxon>
        <taxon>Pteromalidae</taxon>
        <taxon>Pteromalinae</taxon>
        <taxon>Trichomalopsis</taxon>
    </lineage>
</organism>
<feature type="region of interest" description="Disordered" evidence="1">
    <location>
        <begin position="33"/>
        <end position="109"/>
    </location>
</feature>
<dbReference type="STRING" id="543379.A0A232EPI4"/>
<evidence type="ECO:0000256" key="1">
    <source>
        <dbReference type="SAM" id="MobiDB-lite"/>
    </source>
</evidence>
<evidence type="ECO:0000313" key="3">
    <source>
        <dbReference type="Proteomes" id="UP000215335"/>
    </source>
</evidence>
<name>A0A232EPI4_9HYME</name>
<evidence type="ECO:0000313" key="2">
    <source>
        <dbReference type="EMBL" id="OXU20251.1"/>
    </source>
</evidence>
<dbReference type="EMBL" id="NNAY01002944">
    <property type="protein sequence ID" value="OXU20251.1"/>
    <property type="molecule type" value="Genomic_DNA"/>
</dbReference>
<reference evidence="2 3" key="1">
    <citation type="journal article" date="2017" name="Curr. Biol.">
        <title>The Evolution of Venom by Co-option of Single-Copy Genes.</title>
        <authorList>
            <person name="Martinson E.O."/>
            <person name="Mrinalini"/>
            <person name="Kelkar Y.D."/>
            <person name="Chang C.H."/>
            <person name="Werren J.H."/>
        </authorList>
    </citation>
    <scope>NUCLEOTIDE SEQUENCE [LARGE SCALE GENOMIC DNA]</scope>
    <source>
        <strain evidence="2 3">Alberta</strain>
        <tissue evidence="2">Whole body</tissue>
    </source>
</reference>
<proteinExistence type="predicted"/>
<dbReference type="Proteomes" id="UP000215335">
    <property type="component" value="Unassembled WGS sequence"/>
</dbReference>
<sequence>MSYEQAREKVLEEELELEGQRVFNQAIEEFDMEEEEEVRRRHQRNLQKRWEKERVTESVSQSENQRGERKWFFDGTKPTDRSSESRAKRTWRSKRGQGGRRESVARVPSPRESIAYRNILSEYRKAVGDKLIDSLEDLEKYGRRWEKQQDLDSRYAPPLPAEKMHVPGAAYTGGVNKLKVAAVESMEKEQES</sequence>
<dbReference type="AlphaFoldDB" id="A0A232EPI4"/>
<gene>
    <name evidence="2" type="ORF">TSAR_002102</name>
</gene>
<comment type="caution">
    <text evidence="2">The sequence shown here is derived from an EMBL/GenBank/DDBJ whole genome shotgun (WGS) entry which is preliminary data.</text>
</comment>
<accession>A0A232EPI4</accession>